<dbReference type="CDD" id="cd20557">
    <property type="entry name" value="CYCLIN_ScPCL1-like"/>
    <property type="match status" value="1"/>
</dbReference>
<dbReference type="SUPFAM" id="SSF47954">
    <property type="entry name" value="Cyclin-like"/>
    <property type="match status" value="1"/>
</dbReference>
<reference evidence="2" key="1">
    <citation type="submission" date="2012-02" db="EMBL/GenBank/DDBJ databases">
        <title>Genome sequencing of Giardia lamblia Genotypes A2 and B isolates (DH and GS) and comparative analysis with the genomes of Genotypes A1 and E (WB and Pig).</title>
        <authorList>
            <person name="Adam R."/>
            <person name="Dahlstrom E."/>
            <person name="Martens C."/>
            <person name="Bruno D."/>
            <person name="Barbian K."/>
            <person name="Porcella S.F."/>
            <person name="Nash T."/>
        </authorList>
    </citation>
    <scope>NUCLEOTIDE SEQUENCE</scope>
    <source>
        <strain evidence="2">DH</strain>
    </source>
</reference>
<dbReference type="InterPro" id="IPR013922">
    <property type="entry name" value="Cyclin_PHO80-like"/>
</dbReference>
<feature type="non-terminal residue" evidence="1">
    <location>
        <position position="1"/>
    </location>
</feature>
<dbReference type="VEuPathDB" id="GiardiaDB:GL50803_0013874"/>
<dbReference type="GO" id="GO:0019901">
    <property type="term" value="F:protein kinase binding"/>
    <property type="evidence" value="ECO:0007669"/>
    <property type="project" value="InterPro"/>
</dbReference>
<dbReference type="PANTHER" id="PTHR15615:SF108">
    <property type="entry name" value="PROTEIN CNPPD1"/>
    <property type="match status" value="1"/>
</dbReference>
<dbReference type="Pfam" id="PF08613">
    <property type="entry name" value="Cyclin"/>
    <property type="match status" value="1"/>
</dbReference>
<gene>
    <name evidence="1" type="ORF">DHA2_13874</name>
</gene>
<dbReference type="PANTHER" id="PTHR15615">
    <property type="match status" value="1"/>
</dbReference>
<dbReference type="VEuPathDB" id="GiardiaDB:QR46_3343"/>
<evidence type="ECO:0000313" key="1">
    <source>
        <dbReference type="EMBL" id="ESU35433.1"/>
    </source>
</evidence>
<dbReference type="EMBL" id="AHGT01000083">
    <property type="protein sequence ID" value="ESU35433.1"/>
    <property type="molecule type" value="Genomic_DNA"/>
</dbReference>
<accession>V6T963</accession>
<dbReference type="InterPro" id="IPR036915">
    <property type="entry name" value="Cyclin-like_sf"/>
</dbReference>
<reference evidence="1 2" key="2">
    <citation type="journal article" date="2013" name="Genome Biol. Evol.">
        <title>Genome sequencing of Giardia lamblia genotypes A2 and B isolates (DH and GS) and comparative analysis with the genomes of genotypes A1 and E (WB and Pig).</title>
        <authorList>
            <person name="Adam R.D."/>
            <person name="Dahlstrom E.W."/>
            <person name="Martens C.A."/>
            <person name="Bruno D.P."/>
            <person name="Barbian K.D."/>
            <person name="Ricklefs S.M."/>
            <person name="Hernandez M.M."/>
            <person name="Narla N.P."/>
            <person name="Patel R.B."/>
            <person name="Porcella S.F."/>
            <person name="Nash T.E."/>
        </authorList>
    </citation>
    <scope>NUCLEOTIDE SEQUENCE [LARGE SCALE GENOMIC DNA]</scope>
    <source>
        <strain evidence="1 2">DH</strain>
    </source>
</reference>
<evidence type="ECO:0008006" key="3">
    <source>
        <dbReference type="Google" id="ProtNLM"/>
    </source>
</evidence>
<dbReference type="Gene3D" id="1.10.472.10">
    <property type="entry name" value="Cyclin-like"/>
    <property type="match status" value="1"/>
</dbReference>
<sequence>VISYHLKPKNNMSEEVAPGRSPDAKGFVPLRAIARFIRKMCTRPTTRRATSEPDVDLESFLEHINDRADLPRPCFTYAVVLLKHLAERYAGKITPNNIIRVTFASIIVAAGMLQDITYNLDAWADIGNNYYSKTQLCTLQTQFLQSLGYEVHVMIDEYARMNNDILVYNDEIESVETN</sequence>
<organism evidence="1 2">
    <name type="scientific">Giardia intestinalis</name>
    <name type="common">Giardia lamblia</name>
    <dbReference type="NCBI Taxonomy" id="5741"/>
    <lineage>
        <taxon>Eukaryota</taxon>
        <taxon>Metamonada</taxon>
        <taxon>Diplomonadida</taxon>
        <taxon>Hexamitidae</taxon>
        <taxon>Giardiinae</taxon>
        <taxon>Giardia</taxon>
    </lineage>
</organism>
<dbReference type="Proteomes" id="UP000018320">
    <property type="component" value="Unassembled WGS sequence"/>
</dbReference>
<name>V6T963_GIAIN</name>
<dbReference type="VEuPathDB" id="GiardiaDB:GL50581_2172"/>
<evidence type="ECO:0000313" key="2">
    <source>
        <dbReference type="Proteomes" id="UP000018320"/>
    </source>
</evidence>
<dbReference type="AlphaFoldDB" id="V6T963"/>
<comment type="caution">
    <text evidence="1">The sequence shown here is derived from an EMBL/GenBank/DDBJ whole genome shotgun (WGS) entry which is preliminary data.</text>
</comment>
<dbReference type="VEuPathDB" id="GiardiaDB:DHA2_13874"/>
<proteinExistence type="predicted"/>
<protein>
    <recommendedName>
        <fullName evidence="3">Cyclin N-terminal domain-containing protein</fullName>
    </recommendedName>
</protein>